<dbReference type="AlphaFoldDB" id="A0A7H2PYA3"/>
<evidence type="ECO:0000313" key="2">
    <source>
        <dbReference type="EMBL" id="QNX07836.1"/>
    </source>
</evidence>
<proteinExistence type="predicted"/>
<gene>
    <name evidence="2" type="ORF">IC795_11820</name>
</gene>
<dbReference type="RefSeq" id="WP_191102811.1">
    <property type="nucleotide sequence ID" value="NZ_JAVICO010000019.1"/>
</dbReference>
<keyword evidence="1" id="KW-0472">Membrane</keyword>
<keyword evidence="1" id="KW-1133">Transmembrane helix</keyword>
<feature type="transmembrane region" description="Helical" evidence="1">
    <location>
        <begin position="159"/>
        <end position="182"/>
    </location>
</feature>
<feature type="transmembrane region" description="Helical" evidence="1">
    <location>
        <begin position="127"/>
        <end position="144"/>
    </location>
</feature>
<accession>A0A7H2PYA3</accession>
<keyword evidence="1" id="KW-0812">Transmembrane</keyword>
<sequence length="204" mass="24132">MDWIVKILPLIISLILPFLKNWLDNLKEKKKNSSEKISNDLKNSEEYIEGNKIIISQLTKDRIAKKLFDNEEINHDEMEFFLKYRDADFWVKKYLKIKYRVVVVRDEAGNITGFQSNYTLLKKVSGILMYIFSMVVFALPYLFFKQYSIEIQKTIEAQVYLITAEIVLFPIFFLFIGVIILIENGKNRDGADFVEYFKENARLI</sequence>
<reference evidence="2 3" key="2">
    <citation type="submission" date="2020-09" db="EMBL/GenBank/DDBJ databases">
        <authorList>
            <person name="Chen F.-J."/>
            <person name="Lee Y.-T."/>
        </authorList>
    </citation>
    <scope>NUCLEOTIDE SEQUENCE [LARGE SCALE GENOMIC DNA]</scope>
    <source>
        <strain evidence="2 3">AS72</strain>
    </source>
</reference>
<evidence type="ECO:0000256" key="1">
    <source>
        <dbReference type="SAM" id="Phobius"/>
    </source>
</evidence>
<name>A0A7H2PYA3_9GAMM</name>
<reference evidence="3" key="1">
    <citation type="submission" date="2020-09" db="EMBL/GenBank/DDBJ databases">
        <title>Clinical and molecular characterization of Acinetobacter seifertii in Taiwan.</title>
        <authorList>
            <person name="Li L.-H."/>
            <person name="Yang Y.-S."/>
            <person name="Sun J.-R."/>
            <person name="Huang T.-W."/>
            <person name="Huang W.-C."/>
            <person name="Wang Y.-C."/>
            <person name="Kuo T.-H."/>
            <person name="Kuo S.-C."/>
            <person name="Chen T.-L."/>
        </authorList>
    </citation>
    <scope>NUCLEOTIDE SEQUENCE [LARGE SCALE GENOMIC DNA]</scope>
    <source>
        <strain evidence="3">AS72</strain>
    </source>
</reference>
<feature type="transmembrane region" description="Helical" evidence="1">
    <location>
        <begin position="6"/>
        <end position="23"/>
    </location>
</feature>
<protein>
    <submittedName>
        <fullName evidence="2">Uncharacterized protein</fullName>
    </submittedName>
</protein>
<organism evidence="2 3">
    <name type="scientific">Acinetobacter seifertii</name>
    <dbReference type="NCBI Taxonomy" id="1530123"/>
    <lineage>
        <taxon>Bacteria</taxon>
        <taxon>Pseudomonadati</taxon>
        <taxon>Pseudomonadota</taxon>
        <taxon>Gammaproteobacteria</taxon>
        <taxon>Moraxellales</taxon>
        <taxon>Moraxellaceae</taxon>
        <taxon>Acinetobacter</taxon>
        <taxon>Acinetobacter calcoaceticus/baumannii complex</taxon>
    </lineage>
</organism>
<dbReference type="Proteomes" id="UP000516745">
    <property type="component" value="Chromosome"/>
</dbReference>
<dbReference type="EMBL" id="CP061565">
    <property type="protein sequence ID" value="QNX07836.1"/>
    <property type="molecule type" value="Genomic_DNA"/>
</dbReference>
<evidence type="ECO:0000313" key="3">
    <source>
        <dbReference type="Proteomes" id="UP000516745"/>
    </source>
</evidence>